<organism evidence="1">
    <name type="scientific">uncultured Thermomicrobiales bacterium</name>
    <dbReference type="NCBI Taxonomy" id="1645740"/>
    <lineage>
        <taxon>Bacteria</taxon>
        <taxon>Pseudomonadati</taxon>
        <taxon>Thermomicrobiota</taxon>
        <taxon>Thermomicrobia</taxon>
        <taxon>Thermomicrobiales</taxon>
        <taxon>environmental samples</taxon>
    </lineage>
</organism>
<dbReference type="AlphaFoldDB" id="A0A6J4U4X3"/>
<evidence type="ECO:0000313" key="1">
    <source>
        <dbReference type="EMBL" id="CAA9539996.1"/>
    </source>
</evidence>
<gene>
    <name evidence="1" type="ORF">AVDCRST_MAG73-1821</name>
</gene>
<sequence>MNGVSQNRPDGRRTARLDVALSVACTLADRDAIGSLHVEMSDRPTYREIHRYRRRAESCGFTLTVTGCSVVLRPLVVPGVTPGRSVTGEPGARYAPWDWARRLGGTARDRARVAGATRLSFAGRRMRGQIRAFLAGLDSLSEGTR</sequence>
<name>A0A6J4U4X3_9BACT</name>
<reference evidence="1" key="1">
    <citation type="submission" date="2020-02" db="EMBL/GenBank/DDBJ databases">
        <authorList>
            <person name="Meier V. D."/>
        </authorList>
    </citation>
    <scope>NUCLEOTIDE SEQUENCE</scope>
    <source>
        <strain evidence="1">AVDCRST_MAG73</strain>
    </source>
</reference>
<accession>A0A6J4U4X3</accession>
<proteinExistence type="predicted"/>
<dbReference type="EMBL" id="CADCWE010000113">
    <property type="protein sequence ID" value="CAA9539996.1"/>
    <property type="molecule type" value="Genomic_DNA"/>
</dbReference>
<protein>
    <submittedName>
        <fullName evidence="1">Uncharacterized protein</fullName>
    </submittedName>
</protein>